<reference evidence="3 4" key="1">
    <citation type="submission" date="2023-07" db="EMBL/GenBank/DDBJ databases">
        <title>Sorghum-associated microbial communities from plants grown in Nebraska, USA.</title>
        <authorList>
            <person name="Schachtman D."/>
        </authorList>
    </citation>
    <scope>NUCLEOTIDE SEQUENCE [LARGE SCALE GENOMIC DNA]</scope>
    <source>
        <strain evidence="3 4">BE57</strain>
    </source>
</reference>
<comment type="caution">
    <text evidence="3">The sequence shown here is derived from an EMBL/GenBank/DDBJ whole genome shotgun (WGS) entry which is preliminary data.</text>
</comment>
<dbReference type="Gene3D" id="2.60.40.10">
    <property type="entry name" value="Immunoglobulins"/>
    <property type="match status" value="1"/>
</dbReference>
<dbReference type="InterPro" id="IPR013783">
    <property type="entry name" value="Ig-like_fold"/>
</dbReference>
<dbReference type="EMBL" id="JAVDTI010000003">
    <property type="protein sequence ID" value="MDR6806128.1"/>
    <property type="molecule type" value="Genomic_DNA"/>
</dbReference>
<keyword evidence="1" id="KW-0732">Signal</keyword>
<proteinExistence type="predicted"/>
<gene>
    <name evidence="3" type="ORF">J2W84_003176</name>
</gene>
<organism evidence="3 4">
    <name type="scientific">Dyadobacter fermentans</name>
    <dbReference type="NCBI Taxonomy" id="94254"/>
    <lineage>
        <taxon>Bacteria</taxon>
        <taxon>Pseudomonadati</taxon>
        <taxon>Bacteroidota</taxon>
        <taxon>Cytophagia</taxon>
        <taxon>Cytophagales</taxon>
        <taxon>Spirosomataceae</taxon>
        <taxon>Dyadobacter</taxon>
    </lineage>
</organism>
<evidence type="ECO:0000259" key="2">
    <source>
        <dbReference type="Pfam" id="PF18962"/>
    </source>
</evidence>
<feature type="domain" description="Secretion system C-terminal sorting" evidence="2">
    <location>
        <begin position="326"/>
        <end position="397"/>
    </location>
</feature>
<feature type="chain" id="PRO_5046117512" description="Secretion system C-terminal sorting domain-containing protein" evidence="1">
    <location>
        <begin position="23"/>
        <end position="401"/>
    </location>
</feature>
<accession>A0ABU1QY82</accession>
<dbReference type="Pfam" id="PF18962">
    <property type="entry name" value="Por_Secre_tail"/>
    <property type="match status" value="1"/>
</dbReference>
<name>A0ABU1QY82_9BACT</name>
<protein>
    <recommendedName>
        <fullName evidence="2">Secretion system C-terminal sorting domain-containing protein</fullName>
    </recommendedName>
</protein>
<evidence type="ECO:0000313" key="3">
    <source>
        <dbReference type="EMBL" id="MDR6806128.1"/>
    </source>
</evidence>
<evidence type="ECO:0000313" key="4">
    <source>
        <dbReference type="Proteomes" id="UP001264980"/>
    </source>
</evidence>
<dbReference type="RefSeq" id="WP_309984653.1">
    <property type="nucleotide sequence ID" value="NZ_JAVDTI010000003.1"/>
</dbReference>
<dbReference type="InterPro" id="IPR026444">
    <property type="entry name" value="Secre_tail"/>
</dbReference>
<sequence>MKKISKIVIGLLCMNLTSEFCAAQTTPIDNVAPGPHILVETRNFVVTNSPSGSMSPTTLKFDLYMSASQAYVNYLVANGTEFGFQSGDVAFDLDFGTDGTTVYTLPIGWQAVKTNNQLSDIQAPQNLAPGTLPAGYDTRFKFTPIRTMQSDPFTTTPTHVATATMSWPAGTIIGTPGTGSGAKIQLRCAASGFGTGGTGSKWGDLNGNSANTIGPSSTLATPLPVKLVNFSAVREGNTATLTWSTSEESNSDYFEVQRSADSKVWEKLKTVAAKGESSVEVHYSAVDDSPMNGNNFYRLKMIDKDGTFALSKIRNVEFEFKTGYTLFPNPVSDKLNFKSTEDWNTVASIKIYNAQGVEVYTSPSVPVKEVDVKNLPSGTYVVKLSRKQSRQSQSYKVVIAR</sequence>
<evidence type="ECO:0000256" key="1">
    <source>
        <dbReference type="SAM" id="SignalP"/>
    </source>
</evidence>
<feature type="signal peptide" evidence="1">
    <location>
        <begin position="1"/>
        <end position="22"/>
    </location>
</feature>
<keyword evidence="4" id="KW-1185">Reference proteome</keyword>
<dbReference type="Proteomes" id="UP001264980">
    <property type="component" value="Unassembled WGS sequence"/>
</dbReference>
<dbReference type="NCBIfam" id="TIGR04183">
    <property type="entry name" value="Por_Secre_tail"/>
    <property type="match status" value="1"/>
</dbReference>